<keyword evidence="3" id="KW-1185">Reference proteome</keyword>
<dbReference type="EMBL" id="UYRU01044848">
    <property type="protein sequence ID" value="VDK87914.1"/>
    <property type="molecule type" value="Genomic_DNA"/>
</dbReference>
<accession>A0A3P6VD54</accession>
<name>A0A3P6VD54_DIBLA</name>
<dbReference type="OrthoDB" id="6263361at2759"/>
<dbReference type="Proteomes" id="UP000281553">
    <property type="component" value="Unassembled WGS sequence"/>
</dbReference>
<reference evidence="2 3" key="1">
    <citation type="submission" date="2018-11" db="EMBL/GenBank/DDBJ databases">
        <authorList>
            <consortium name="Pathogen Informatics"/>
        </authorList>
    </citation>
    <scope>NUCLEOTIDE SEQUENCE [LARGE SCALE GENOMIC DNA]</scope>
</reference>
<feature type="compositionally biased region" description="Pro residues" evidence="1">
    <location>
        <begin position="17"/>
        <end position="27"/>
    </location>
</feature>
<proteinExistence type="predicted"/>
<evidence type="ECO:0000313" key="3">
    <source>
        <dbReference type="Proteomes" id="UP000281553"/>
    </source>
</evidence>
<organism evidence="2 3">
    <name type="scientific">Dibothriocephalus latus</name>
    <name type="common">Fish tapeworm</name>
    <name type="synonym">Diphyllobothrium latum</name>
    <dbReference type="NCBI Taxonomy" id="60516"/>
    <lineage>
        <taxon>Eukaryota</taxon>
        <taxon>Metazoa</taxon>
        <taxon>Spiralia</taxon>
        <taxon>Lophotrochozoa</taxon>
        <taxon>Platyhelminthes</taxon>
        <taxon>Cestoda</taxon>
        <taxon>Eucestoda</taxon>
        <taxon>Diphyllobothriidea</taxon>
        <taxon>Diphyllobothriidae</taxon>
        <taxon>Dibothriocephalus</taxon>
    </lineage>
</organism>
<dbReference type="AlphaFoldDB" id="A0A3P6VD54"/>
<protein>
    <submittedName>
        <fullName evidence="2">Uncharacterized protein</fullName>
    </submittedName>
</protein>
<feature type="region of interest" description="Disordered" evidence="1">
    <location>
        <begin position="1"/>
        <end position="30"/>
    </location>
</feature>
<evidence type="ECO:0000313" key="2">
    <source>
        <dbReference type="EMBL" id="VDK87914.1"/>
    </source>
</evidence>
<gene>
    <name evidence="2" type="ORF">DILT_LOCUS4106</name>
</gene>
<evidence type="ECO:0000256" key="1">
    <source>
        <dbReference type="SAM" id="MobiDB-lite"/>
    </source>
</evidence>
<sequence>MTIEGAQLTESTMNASLPPPADSPIPPDSIDTMCMLLNNDPASGDHDNDKPPEPKVARSIALAILSRISRLLGDSIDSCLHRILPTEAALLTSFSPTTHRLTTSPATQASNPVYESLLVAWGQNSLTNLRNASKQGFVHGIPVISVIRPSCLALLEALASWPSDQTRISLLESADTLMDDFLSSAAAGFYPLPWPLESLEPFQRLVGIILQDSGKENMTPSREYATGAAAYGLSVDALATSTVAKSELFLYFARSTAVALMDWFGLESRFSWCRPQGLVTVDLQTRETHDFRKKILTTRNLPTLYSTVLQQ</sequence>